<gene>
    <name evidence="1" type="ORF">IT775_11360</name>
</gene>
<reference evidence="1 2" key="1">
    <citation type="journal article" date="2021" name="Arch. Microbiol.">
        <title>Thalassobius aquimarinus sp. nov., isolated from the Sea of Japan seashore.</title>
        <authorList>
            <person name="Kurilenko V.V."/>
            <person name="Romanenko L.A."/>
            <person name="Chernysheva N.Y."/>
            <person name="Velansky P.V."/>
            <person name="Tekutyeva L.A."/>
            <person name="Isaeva M.P."/>
            <person name="Mikhailov V.V."/>
        </authorList>
    </citation>
    <scope>NUCLEOTIDE SEQUENCE [LARGE SCALE GENOMIC DNA]</scope>
    <source>
        <strain evidence="1 2">KMM 8518</strain>
    </source>
</reference>
<evidence type="ECO:0000313" key="2">
    <source>
        <dbReference type="Proteomes" id="UP001195941"/>
    </source>
</evidence>
<dbReference type="RefSeq" id="WP_212701243.1">
    <property type="nucleotide sequence ID" value="NZ_JADMKU010000009.1"/>
</dbReference>
<protein>
    <submittedName>
        <fullName evidence="1">Uncharacterized protein</fullName>
    </submittedName>
</protein>
<name>A0ABS5HS27_9RHOB</name>
<dbReference type="Proteomes" id="UP001195941">
    <property type="component" value="Unassembled WGS sequence"/>
</dbReference>
<comment type="caution">
    <text evidence="1">The sequence shown here is derived from an EMBL/GenBank/DDBJ whole genome shotgun (WGS) entry which is preliminary data.</text>
</comment>
<accession>A0ABS5HS27</accession>
<sequence length="125" mass="13847">MIGKYQLKVFEMLRPIATAAALILSVQSAVSSVYECDITKPSKDGWMGKDIIFGINEKDKVAAVLDGVIMSVQDSPLITKVEVAPKRYTIRWEVKGLEAVEPSGSIGPVGYKAIILRKTNNWFFR</sequence>
<evidence type="ECO:0000313" key="1">
    <source>
        <dbReference type="EMBL" id="MBR9651719.1"/>
    </source>
</evidence>
<organism evidence="1 2">
    <name type="scientific">Thalassovita aquimarina</name>
    <dbReference type="NCBI Taxonomy" id="2785917"/>
    <lineage>
        <taxon>Bacteria</taxon>
        <taxon>Pseudomonadati</taxon>
        <taxon>Pseudomonadota</taxon>
        <taxon>Alphaproteobacteria</taxon>
        <taxon>Rhodobacterales</taxon>
        <taxon>Roseobacteraceae</taxon>
        <taxon>Thalassovita</taxon>
    </lineage>
</organism>
<dbReference type="EMBL" id="JADMKU010000009">
    <property type="protein sequence ID" value="MBR9651719.1"/>
    <property type="molecule type" value="Genomic_DNA"/>
</dbReference>
<keyword evidence="2" id="KW-1185">Reference proteome</keyword>
<proteinExistence type="predicted"/>